<dbReference type="Gene3D" id="3.30.565.10">
    <property type="entry name" value="Histidine kinase-like ATPase, C-terminal domain"/>
    <property type="match status" value="1"/>
</dbReference>
<dbReference type="InterPro" id="IPR036890">
    <property type="entry name" value="HATPase_C_sf"/>
</dbReference>
<reference evidence="2" key="1">
    <citation type="submission" date="2018-11" db="EMBL/GenBank/DDBJ databases">
        <authorList>
            <person name="Alioto T."/>
            <person name="Alioto T."/>
        </authorList>
    </citation>
    <scope>NUCLEOTIDE SEQUENCE</scope>
</reference>
<dbReference type="PANTHER" id="PTHR15600">
    <property type="entry name" value="SACSIN"/>
    <property type="match status" value="1"/>
</dbReference>
<name>A0A8B6BPE1_MYTGA</name>
<gene>
    <name evidence="2" type="ORF">MGAL_10B026166</name>
</gene>
<dbReference type="OrthoDB" id="5963011at2759"/>
<evidence type="ECO:0000259" key="1">
    <source>
        <dbReference type="Pfam" id="PF25794"/>
    </source>
</evidence>
<dbReference type="SUPFAM" id="SSF55874">
    <property type="entry name" value="ATPase domain of HSP90 chaperone/DNA topoisomerase II/histidine kinase"/>
    <property type="match status" value="1"/>
</dbReference>
<sequence>MRDFFQRLGCKLCQSPEVLVDVQDQIRQRHIQVRTEIEYRRDLRHNINILNYFKSRSLCAIDFHVLIPVESEVEHELVLKPIDECAYRSSHWSEDVKLTDEEEPFVVHPEISFAASIGIKSMEEHYLSDTGVLNWEQEVSLVSRIKSLLKGYRDGLSVPKELIQNADDAGATKRWVNVKGPALWIYNNTQFSETDLKNITKVEKETKDLSKIGKFGVGFCSVYNLTDVPSFVSGDTMVFFDPQGSYLMKNKTKGMRINMKSQKNQRMLQRWSDQFKPFKNIFGCDLSTDGGRIPHFDGTLFRLPLRTRQQSSSELSSIVYSHDEMRKLLNIFIESAGNLLLFTQNVSEIEIYHLSEIDTRRKKLIFKVSRNLTWHFPLTYKNNEDDEKKHNKVPVLKKCSPKNDNESDTNSSFGTYQYSAEVEMKFRETGKQFHGQTGQSYKTNWMVSWASGTNECLKLAMQGIGANMLPIAATAVMIEDKNGQRIAVPMSDAPYGFYKTSHLFCVLPLPIETPFNFHISGSFAVTQDRNQLSIETSDAKKRCELNWNQAVMEDAVVKSLFSLLQGLKENNIKPGTDLYILWPVFNSYVEDIYKATKDGFFAELMTSKQKVIYQSDLNRWTEFSSLIRNYQTLMLEILLIDMFYSI</sequence>
<organism evidence="2 3">
    <name type="scientific">Mytilus galloprovincialis</name>
    <name type="common">Mediterranean mussel</name>
    <dbReference type="NCBI Taxonomy" id="29158"/>
    <lineage>
        <taxon>Eukaryota</taxon>
        <taxon>Metazoa</taxon>
        <taxon>Spiralia</taxon>
        <taxon>Lophotrochozoa</taxon>
        <taxon>Mollusca</taxon>
        <taxon>Bivalvia</taxon>
        <taxon>Autobranchia</taxon>
        <taxon>Pteriomorphia</taxon>
        <taxon>Mytilida</taxon>
        <taxon>Mytiloidea</taxon>
        <taxon>Mytilidae</taxon>
        <taxon>Mytilinae</taxon>
        <taxon>Mytilus</taxon>
    </lineage>
</organism>
<dbReference type="GO" id="GO:0030544">
    <property type="term" value="F:Hsp70 protein binding"/>
    <property type="evidence" value="ECO:0007669"/>
    <property type="project" value="TreeGrafter"/>
</dbReference>
<accession>A0A8B6BPE1</accession>
<dbReference type="EMBL" id="UYJE01000507">
    <property type="protein sequence ID" value="VDH93735.1"/>
    <property type="molecule type" value="Genomic_DNA"/>
</dbReference>
<comment type="caution">
    <text evidence="2">The sequence shown here is derived from an EMBL/GenBank/DDBJ whole genome shotgun (WGS) entry which is preliminary data.</text>
</comment>
<dbReference type="Pfam" id="PF25794">
    <property type="entry name" value="SACS"/>
    <property type="match status" value="1"/>
</dbReference>
<dbReference type="InterPro" id="IPR058210">
    <property type="entry name" value="SACS/Nov_dom"/>
</dbReference>
<proteinExistence type="predicted"/>
<dbReference type="AlphaFoldDB" id="A0A8B6BPE1"/>
<dbReference type="NCBIfam" id="NF047352">
    <property type="entry name" value="P_loop_sacsin"/>
    <property type="match status" value="1"/>
</dbReference>
<dbReference type="PANTHER" id="PTHR15600:SF42">
    <property type="entry name" value="SACSIN"/>
    <property type="match status" value="1"/>
</dbReference>
<evidence type="ECO:0000313" key="3">
    <source>
        <dbReference type="Proteomes" id="UP000596742"/>
    </source>
</evidence>
<dbReference type="Proteomes" id="UP000596742">
    <property type="component" value="Unassembled WGS sequence"/>
</dbReference>
<feature type="domain" description="Sacsin/Nov" evidence="1">
    <location>
        <begin position="140"/>
        <end position="361"/>
    </location>
</feature>
<dbReference type="InterPro" id="IPR052972">
    <property type="entry name" value="Sacsin_chaperone_reg"/>
</dbReference>
<evidence type="ECO:0000313" key="2">
    <source>
        <dbReference type="EMBL" id="VDH93735.1"/>
    </source>
</evidence>
<keyword evidence="3" id="KW-1185">Reference proteome</keyword>
<protein>
    <recommendedName>
        <fullName evidence="1">Sacsin/Nov domain-containing protein</fullName>
    </recommendedName>
</protein>